<evidence type="ECO:0000259" key="12">
    <source>
        <dbReference type="Pfam" id="PF01467"/>
    </source>
</evidence>
<comment type="pathway">
    <text evidence="2 11">Cofactor biosynthesis; NAD(+) biosynthesis; deamido-NAD(+) from nicotinate D-ribonucleotide: step 1/1.</text>
</comment>
<dbReference type="GO" id="GO:0004515">
    <property type="term" value="F:nicotinate-nucleotide adenylyltransferase activity"/>
    <property type="evidence" value="ECO:0007669"/>
    <property type="project" value="UniProtKB-UniRule"/>
</dbReference>
<evidence type="ECO:0000256" key="1">
    <source>
        <dbReference type="ARBA" id="ARBA00002324"/>
    </source>
</evidence>
<dbReference type="InterPro" id="IPR004821">
    <property type="entry name" value="Cyt_trans-like"/>
</dbReference>
<dbReference type="Proteomes" id="UP001163262">
    <property type="component" value="Chromosome"/>
</dbReference>
<organism evidence="13 14">
    <name type="scientific">Capnocytophaga ochracea</name>
    <dbReference type="NCBI Taxonomy" id="1018"/>
    <lineage>
        <taxon>Bacteria</taxon>
        <taxon>Pseudomonadati</taxon>
        <taxon>Bacteroidota</taxon>
        <taxon>Flavobacteriia</taxon>
        <taxon>Flavobacteriales</taxon>
        <taxon>Flavobacteriaceae</taxon>
        <taxon>Capnocytophaga</taxon>
    </lineage>
</organism>
<evidence type="ECO:0000256" key="2">
    <source>
        <dbReference type="ARBA" id="ARBA00005019"/>
    </source>
</evidence>
<keyword evidence="6 11" id="KW-0548">Nucleotidyltransferase</keyword>
<dbReference type="SUPFAM" id="SSF52374">
    <property type="entry name" value="Nucleotidylyl transferase"/>
    <property type="match status" value="1"/>
</dbReference>
<protein>
    <recommendedName>
        <fullName evidence="11">Probable nicotinate-nucleotide adenylyltransferase</fullName>
        <ecNumber evidence="11">2.7.7.18</ecNumber>
    </recommendedName>
    <alternativeName>
        <fullName evidence="11">Deamido-NAD(+) diphosphorylase</fullName>
    </alternativeName>
    <alternativeName>
        <fullName evidence="11">Deamido-NAD(+) pyrophosphorylase</fullName>
    </alternativeName>
    <alternativeName>
        <fullName evidence="11">Nicotinate mononucleotide adenylyltransferase</fullName>
        <shortName evidence="11">NaMN adenylyltransferase</shortName>
    </alternativeName>
</protein>
<evidence type="ECO:0000256" key="6">
    <source>
        <dbReference type="ARBA" id="ARBA00022695"/>
    </source>
</evidence>
<evidence type="ECO:0000313" key="13">
    <source>
        <dbReference type="EMBL" id="UZD40847.1"/>
    </source>
</evidence>
<keyword evidence="7 11" id="KW-0547">Nucleotide-binding</keyword>
<keyword evidence="5 11" id="KW-0808">Transferase</keyword>
<evidence type="ECO:0000256" key="11">
    <source>
        <dbReference type="HAMAP-Rule" id="MF_00244"/>
    </source>
</evidence>
<dbReference type="Gene3D" id="3.40.50.620">
    <property type="entry name" value="HUPs"/>
    <property type="match status" value="1"/>
</dbReference>
<evidence type="ECO:0000256" key="9">
    <source>
        <dbReference type="ARBA" id="ARBA00023027"/>
    </source>
</evidence>
<dbReference type="Pfam" id="PF01467">
    <property type="entry name" value="CTP_transf_like"/>
    <property type="match status" value="1"/>
</dbReference>
<dbReference type="EC" id="2.7.7.18" evidence="11"/>
<name>A0AA46WB10_CAPOC</name>
<dbReference type="PANTHER" id="PTHR39321">
    <property type="entry name" value="NICOTINATE-NUCLEOTIDE ADENYLYLTRANSFERASE-RELATED"/>
    <property type="match status" value="1"/>
</dbReference>
<comment type="catalytic activity">
    <reaction evidence="10 11">
        <text>nicotinate beta-D-ribonucleotide + ATP + H(+) = deamido-NAD(+) + diphosphate</text>
        <dbReference type="Rhea" id="RHEA:22860"/>
        <dbReference type="ChEBI" id="CHEBI:15378"/>
        <dbReference type="ChEBI" id="CHEBI:30616"/>
        <dbReference type="ChEBI" id="CHEBI:33019"/>
        <dbReference type="ChEBI" id="CHEBI:57502"/>
        <dbReference type="ChEBI" id="CHEBI:58437"/>
        <dbReference type="EC" id="2.7.7.18"/>
    </reaction>
</comment>
<proteinExistence type="inferred from homology"/>
<dbReference type="EMBL" id="CP110230">
    <property type="protein sequence ID" value="UZD40847.1"/>
    <property type="molecule type" value="Genomic_DNA"/>
</dbReference>
<dbReference type="CDD" id="cd02165">
    <property type="entry name" value="NMNAT"/>
    <property type="match status" value="1"/>
</dbReference>
<reference evidence="13" key="1">
    <citation type="submission" date="2022-10" db="EMBL/GenBank/DDBJ databases">
        <title>Complete genome sequence of Capnocytophaga ochracea KCOM 2812 isolated from actinomycosis lesion.</title>
        <authorList>
            <person name="Kook J.-K."/>
            <person name="Park S.-N."/>
            <person name="Lim Y.K."/>
        </authorList>
    </citation>
    <scope>NUCLEOTIDE SEQUENCE</scope>
    <source>
        <strain evidence="13">KCOM 28121</strain>
    </source>
</reference>
<dbReference type="NCBIfam" id="TIGR00482">
    <property type="entry name" value="nicotinate (nicotinamide) nucleotide adenylyltransferase"/>
    <property type="match status" value="1"/>
</dbReference>
<dbReference type="RefSeq" id="WP_009419000.1">
    <property type="nucleotide sequence ID" value="NZ_CP110230.1"/>
</dbReference>
<gene>
    <name evidence="11 13" type="primary">nadD</name>
    <name evidence="13" type="ORF">OL231_11860</name>
</gene>
<dbReference type="HAMAP" id="MF_00244">
    <property type="entry name" value="NaMN_adenylyltr"/>
    <property type="match status" value="1"/>
</dbReference>
<evidence type="ECO:0000256" key="10">
    <source>
        <dbReference type="ARBA" id="ARBA00048721"/>
    </source>
</evidence>
<dbReference type="AlphaFoldDB" id="A0AA46WB10"/>
<dbReference type="InterPro" id="IPR005248">
    <property type="entry name" value="NadD/NMNAT"/>
</dbReference>
<evidence type="ECO:0000256" key="8">
    <source>
        <dbReference type="ARBA" id="ARBA00022840"/>
    </source>
</evidence>
<dbReference type="GO" id="GO:0009435">
    <property type="term" value="P:NAD+ biosynthetic process"/>
    <property type="evidence" value="ECO:0007669"/>
    <property type="project" value="UniProtKB-UniRule"/>
</dbReference>
<feature type="domain" description="Cytidyltransferase-like" evidence="12">
    <location>
        <begin position="7"/>
        <end position="167"/>
    </location>
</feature>
<keyword evidence="8 11" id="KW-0067">ATP-binding</keyword>
<accession>A0AA46WB10</accession>
<evidence type="ECO:0000256" key="3">
    <source>
        <dbReference type="ARBA" id="ARBA00009014"/>
    </source>
</evidence>
<comment type="function">
    <text evidence="1 11">Catalyzes the reversible adenylation of nicotinate mononucleotide (NaMN) to nicotinic acid adenine dinucleotide (NaAD).</text>
</comment>
<evidence type="ECO:0000256" key="5">
    <source>
        <dbReference type="ARBA" id="ARBA00022679"/>
    </source>
</evidence>
<evidence type="ECO:0000313" key="14">
    <source>
        <dbReference type="Proteomes" id="UP001163262"/>
    </source>
</evidence>
<keyword evidence="4 11" id="KW-0662">Pyridine nucleotide biosynthesis</keyword>
<dbReference type="InterPro" id="IPR014729">
    <property type="entry name" value="Rossmann-like_a/b/a_fold"/>
</dbReference>
<dbReference type="GO" id="GO:0005524">
    <property type="term" value="F:ATP binding"/>
    <property type="evidence" value="ECO:0007669"/>
    <property type="project" value="UniProtKB-KW"/>
</dbReference>
<keyword evidence="9 11" id="KW-0520">NAD</keyword>
<dbReference type="PANTHER" id="PTHR39321:SF3">
    <property type="entry name" value="PHOSPHOPANTETHEINE ADENYLYLTRANSFERASE"/>
    <property type="match status" value="1"/>
</dbReference>
<evidence type="ECO:0000256" key="7">
    <source>
        <dbReference type="ARBA" id="ARBA00022741"/>
    </source>
</evidence>
<evidence type="ECO:0000256" key="4">
    <source>
        <dbReference type="ARBA" id="ARBA00022642"/>
    </source>
</evidence>
<comment type="similarity">
    <text evidence="3 11">Belongs to the NadD family.</text>
</comment>
<sequence length="195" mass="22799">MKKQIGLFFGSFNPIHIGHLIIANHLVEHSAMNELWFVVTPQNPFKEKQSLLDNHLRLEMVNLAIESYPKLRASNIEFHLPQPNYTVNTLAYLEEKHPNTNFALIMGEDNLKSFHKWKNYEHILANYFIYVYPRISEGTVPKALTEHPHITRVPAPIIELSATFIREEIKAGRNIRPLLPEKVWQYIDKLGLYFN</sequence>